<feature type="domain" description="Bacterial repeat" evidence="1">
    <location>
        <begin position="807"/>
        <end position="838"/>
    </location>
</feature>
<gene>
    <name evidence="2" type="ORF">OMM_04502</name>
</gene>
<dbReference type="InterPro" id="IPR008965">
    <property type="entry name" value="CBM2/CBM3_carb-bd_dom_sf"/>
</dbReference>
<comment type="caution">
    <text evidence="2">The sequence shown here is derived from an EMBL/GenBank/DDBJ whole genome shotgun (WGS) entry which is preliminary data.</text>
</comment>
<dbReference type="SUPFAM" id="SSF49384">
    <property type="entry name" value="Carbohydrate-binding domain"/>
    <property type="match status" value="1"/>
</dbReference>
<evidence type="ECO:0000313" key="3">
    <source>
        <dbReference type="Proteomes" id="UP000189670"/>
    </source>
</evidence>
<dbReference type="AlphaFoldDB" id="A0A1V1P167"/>
<name>A0A1V1P167_9BACT</name>
<dbReference type="InterPro" id="IPR044060">
    <property type="entry name" value="Bacterial_rp_domain"/>
</dbReference>
<reference evidence="3" key="1">
    <citation type="submission" date="2012-11" db="EMBL/GenBank/DDBJ databases">
        <authorList>
            <person name="Lucero-Rivera Y.E."/>
            <person name="Tovar-Ramirez D."/>
        </authorList>
    </citation>
    <scope>NUCLEOTIDE SEQUENCE [LARGE SCALE GENOMIC DNA]</scope>
    <source>
        <strain evidence="3">Araruama</strain>
    </source>
</reference>
<accession>A0A1V1P167</accession>
<dbReference type="GO" id="GO:0030246">
    <property type="term" value="F:carbohydrate binding"/>
    <property type="evidence" value="ECO:0007669"/>
    <property type="project" value="InterPro"/>
</dbReference>
<dbReference type="Gene3D" id="2.60.40.680">
    <property type="match status" value="1"/>
</dbReference>
<sequence>MMNLSNDMDLSYTTVTDENGQYEIPAVSPGYYKLRPSKTDDLLGVSQTDASDIARFIIHAQDLTCTTRIAADVSLNRSISPKDVSDVSTYAIPGLLKDCINEDCQPWTFSSTRPSTCGDQMVHATPYRQFVSLNTDLTDQNFMAFRLGDVTGNWQPDDSPSQSINSKTRYKARIARTESAQASYPFTVAIAIEDAMPIRGIDMGIAFDPEMIEAVSAQLSGRLLDHSDYEINYGKGIRGTISLGVYTNGDILTTSGEIISILFNFIGNENDRSPLTFNRFEINEQTVDGGFMIENHLSSQVEVGLENNAPVLFDIETKGPAPMGVIPDQVTLEDTAIHSIPLTALAGCNAVLSFDISSSGLISAENISYTCMSDTFYISMTPISDQSGNAVISVTAIDEANQASSISFHYTVLSVNDPPTALDDAFFTTENQDISGVLYAFDTDGTIVSYTIVSHPEKGNVNIDNVGNFTYMPAINQFGDDSFEYAVYDHNNALSNTALVSLYITPVNTPPIAYSKDVVVDEDKHIFIKCIATDPDNDPLTYHLVNLPAHGEINQLTDTVLYTPDLNYNGPDGFTYKVSDGLQDSNTASIMITVYPVDDPPQAISQQVVTTENMPVDITLTGFSPDQKTLTFEITGQPLHGILSQSMPYVTYTPDTDFTGTDVFQFIADDGQSKSSPASISITVERSDTYLLSLLGSGHGTVKINSTSVLLPWESRFQADQKVCFEAVPDIDWQFINWTGDIQVSENPVCITLDKNKSITANMAIKTFELSIQGSESIIINNEQQHLPFNQNFDIHTSIVLKTASERFNCWDGDIQSNQNSLTFTMNSNMSITAHFYPVPDWQTEIHVDREVDNSDVIQHNSIIVGTADQAHTKSADELPDKYSCDIVLNNETFTAMKKEIQQNIHDEYQWTIAVDPHGNVGSPYAQATARLSWDASTLSPQGSYQLLTSNAEIAVSDMRLSTAYEVSDTSYTSLMIIWQKQETFDFHLKQGWNLIALPLTPSTTAITELFPDYEAAYEYKHGAYASVSSIIPGKGYWLKVPSQKVYSISGEPYQTNDMGLPVEEGWHLIGGSYEEMTPDGSIKAIFRYVDGRYEPAISLLPGWGYWIRVGPS</sequence>
<dbReference type="Gene3D" id="2.60.40.2810">
    <property type="match status" value="2"/>
</dbReference>
<proteinExistence type="predicted"/>
<dbReference type="Pfam" id="PF17963">
    <property type="entry name" value="Big_9"/>
    <property type="match status" value="3"/>
</dbReference>
<protein>
    <recommendedName>
        <fullName evidence="1">Bacterial repeat domain-containing protein</fullName>
    </recommendedName>
</protein>
<evidence type="ECO:0000313" key="2">
    <source>
        <dbReference type="EMBL" id="ETR68548.1"/>
    </source>
</evidence>
<dbReference type="NCBIfam" id="NF012211">
    <property type="entry name" value="tand_rpt_95"/>
    <property type="match status" value="2"/>
</dbReference>
<dbReference type="Pfam" id="PF18998">
    <property type="entry name" value="Flg_new_2"/>
    <property type="match status" value="2"/>
</dbReference>
<evidence type="ECO:0000259" key="1">
    <source>
        <dbReference type="Pfam" id="PF18998"/>
    </source>
</evidence>
<feature type="domain" description="Bacterial repeat" evidence="1">
    <location>
        <begin position="717"/>
        <end position="762"/>
    </location>
</feature>
<dbReference type="EMBL" id="ATBP01000914">
    <property type="protein sequence ID" value="ETR68548.1"/>
    <property type="molecule type" value="Genomic_DNA"/>
</dbReference>
<organism evidence="2 3">
    <name type="scientific">Candidatus Magnetoglobus multicellularis str. Araruama</name>
    <dbReference type="NCBI Taxonomy" id="890399"/>
    <lineage>
        <taxon>Bacteria</taxon>
        <taxon>Pseudomonadati</taxon>
        <taxon>Thermodesulfobacteriota</taxon>
        <taxon>Desulfobacteria</taxon>
        <taxon>Desulfobacterales</taxon>
        <taxon>Desulfobacteraceae</taxon>
        <taxon>Candidatus Magnetoglobus</taxon>
    </lineage>
</organism>
<dbReference type="Proteomes" id="UP000189670">
    <property type="component" value="Unassembled WGS sequence"/>
</dbReference>
<dbReference type="Gene3D" id="2.60.40.3440">
    <property type="match status" value="1"/>
</dbReference>